<organism evidence="1 2">
    <name type="scientific">Acaulospora colombiana</name>
    <dbReference type="NCBI Taxonomy" id="27376"/>
    <lineage>
        <taxon>Eukaryota</taxon>
        <taxon>Fungi</taxon>
        <taxon>Fungi incertae sedis</taxon>
        <taxon>Mucoromycota</taxon>
        <taxon>Glomeromycotina</taxon>
        <taxon>Glomeromycetes</taxon>
        <taxon>Diversisporales</taxon>
        <taxon>Acaulosporaceae</taxon>
        <taxon>Acaulospora</taxon>
    </lineage>
</organism>
<name>A0ACA9JZ32_9GLOM</name>
<comment type="caution">
    <text evidence="1">The sequence shown here is derived from an EMBL/GenBank/DDBJ whole genome shotgun (WGS) entry which is preliminary data.</text>
</comment>
<gene>
    <name evidence="1" type="ORF">ACOLOM_LOCUS354</name>
</gene>
<reference evidence="1" key="1">
    <citation type="submission" date="2021-06" db="EMBL/GenBank/DDBJ databases">
        <authorList>
            <person name="Kallberg Y."/>
            <person name="Tangrot J."/>
            <person name="Rosling A."/>
        </authorList>
    </citation>
    <scope>NUCLEOTIDE SEQUENCE</scope>
    <source>
        <strain evidence="1">CL356</strain>
    </source>
</reference>
<evidence type="ECO:0000313" key="1">
    <source>
        <dbReference type="EMBL" id="CAG8442990.1"/>
    </source>
</evidence>
<keyword evidence="2" id="KW-1185">Reference proteome</keyword>
<evidence type="ECO:0000313" key="2">
    <source>
        <dbReference type="Proteomes" id="UP000789525"/>
    </source>
</evidence>
<dbReference type="Proteomes" id="UP000789525">
    <property type="component" value="Unassembled WGS sequence"/>
</dbReference>
<proteinExistence type="predicted"/>
<sequence>MLEMLRRFEQEGDEMAKEELLSDDDDEESTDAETIWNKLTPYERNEFKSKFNNNPNDLLYLVKDLPLWKPWWEDLTTINRQQKIMELDVKDKDGSTNRPPILKDIKRLENLTKKSPNSNLVFNLVNVLYAYARTCRNFNGDIFETPEDSILAIWELSPILGTNESLVYENVSEAITIGNNVTLQNPNYIQPPEFWHLILNDIICLLSSSDNVLAALSDIYNLFHQVSTNKTFASKSSNPRVDDPRKLSPRLSKESYKRKIFLTEKKIYFYLSYTNSLRQTDIPELVMKEVELEKERKIKEFENYRKDKESIEEMMRGGRLGKDQSELKTGGDDSLITEI</sequence>
<protein>
    <submittedName>
        <fullName evidence="1">17210_t:CDS:1</fullName>
    </submittedName>
</protein>
<dbReference type="EMBL" id="CAJVPT010000328">
    <property type="protein sequence ID" value="CAG8442990.1"/>
    <property type="molecule type" value="Genomic_DNA"/>
</dbReference>
<accession>A0ACA9JZ32</accession>